<organism evidence="2 3">
    <name type="scientific">Pelagihabitans pacificus</name>
    <dbReference type="NCBI Taxonomy" id="2696054"/>
    <lineage>
        <taxon>Bacteria</taxon>
        <taxon>Pseudomonadati</taxon>
        <taxon>Bacteroidota</taxon>
        <taxon>Flavobacteriia</taxon>
        <taxon>Flavobacteriales</taxon>
        <taxon>Flavobacteriaceae</taxon>
        <taxon>Pelagihabitans</taxon>
    </lineage>
</organism>
<comment type="caution">
    <text evidence="2">The sequence shown here is derived from an EMBL/GenBank/DDBJ whole genome shotgun (WGS) entry which is preliminary data.</text>
</comment>
<sequence>MKNKIKYSKIIAGTMTWGRWGKRFPLAQMVKMIHGCVDLGITTFDHADIYGDYTTEAEFGKAFSSSKTKRDKIQLITKCGIQFDTKERPNKVKHYNYSKDYILWSVDRSLQNLQTDYIDLLLLHRPSPLLSPAEIGEAVDSLKNTGKIRDFGVSNFTPSQIALLETVLPVSGNQMEYSLTANEVQYNGILDDCIVGKRIAMSWSPLGSYFKENTPKTQRIQRVLEPLTEKYDATEDQLLLAWILRHPANIHPVVGTANESRLKKSVDALKIQMELEDWFLLLEASKGSEVP</sequence>
<protein>
    <submittedName>
        <fullName evidence="2">Aldo/keto reductase</fullName>
    </submittedName>
</protein>
<dbReference type="GO" id="GO:0005829">
    <property type="term" value="C:cytosol"/>
    <property type="evidence" value="ECO:0007669"/>
    <property type="project" value="TreeGrafter"/>
</dbReference>
<evidence type="ECO:0000313" key="2">
    <source>
        <dbReference type="EMBL" id="NHF58863.1"/>
    </source>
</evidence>
<dbReference type="PANTHER" id="PTHR43364:SF1">
    <property type="entry name" value="OXIDOREDUCTASE YDHF"/>
    <property type="match status" value="1"/>
</dbReference>
<evidence type="ECO:0000313" key="3">
    <source>
        <dbReference type="Proteomes" id="UP000707206"/>
    </source>
</evidence>
<dbReference type="GO" id="GO:0016491">
    <property type="term" value="F:oxidoreductase activity"/>
    <property type="evidence" value="ECO:0007669"/>
    <property type="project" value="InterPro"/>
</dbReference>
<dbReference type="SUPFAM" id="SSF51430">
    <property type="entry name" value="NAD(P)-linked oxidoreductase"/>
    <property type="match status" value="1"/>
</dbReference>
<dbReference type="EMBL" id="VIKU02000001">
    <property type="protein sequence ID" value="NHF58863.1"/>
    <property type="molecule type" value="Genomic_DNA"/>
</dbReference>
<reference evidence="2" key="1">
    <citation type="submission" date="2019-07" db="EMBL/GenBank/DDBJ databases">
        <authorList>
            <person name="De-Chao Zhang Q."/>
        </authorList>
    </citation>
    <scope>NUCLEOTIDE SEQUENCE</scope>
    <source>
        <strain evidence="2">TP-CH-4</strain>
    </source>
</reference>
<accession>A0A967ED16</accession>
<dbReference type="Pfam" id="PF00248">
    <property type="entry name" value="Aldo_ket_red"/>
    <property type="match status" value="1"/>
</dbReference>
<dbReference type="InterPro" id="IPR050523">
    <property type="entry name" value="AKR_Detox_Biosynth"/>
</dbReference>
<dbReference type="PANTHER" id="PTHR43364">
    <property type="entry name" value="NADH-SPECIFIC METHYLGLYOXAL REDUCTASE-RELATED"/>
    <property type="match status" value="1"/>
</dbReference>
<gene>
    <name evidence="2" type="ORF">FK220_005900</name>
</gene>
<keyword evidence="3" id="KW-1185">Reference proteome</keyword>
<dbReference type="AlphaFoldDB" id="A0A967ED16"/>
<reference evidence="2" key="2">
    <citation type="submission" date="2020-03" db="EMBL/GenBank/DDBJ databases">
        <title>Flavobacteriaceae bacterium strain TP-CH-4, a member of the family Flavobacteriaceae isolated from a deep-sea seamount.</title>
        <authorList>
            <person name="Zhang D.-C."/>
        </authorList>
    </citation>
    <scope>NUCLEOTIDE SEQUENCE</scope>
    <source>
        <strain evidence="2">TP-CH-4</strain>
    </source>
</reference>
<dbReference type="RefSeq" id="WP_152573327.1">
    <property type="nucleotide sequence ID" value="NZ_VIKU02000001.1"/>
</dbReference>
<name>A0A967ED16_9FLAO</name>
<dbReference type="PRINTS" id="PR00069">
    <property type="entry name" value="ALDKETRDTASE"/>
</dbReference>
<dbReference type="CDD" id="cd19092">
    <property type="entry name" value="AKR_BsYcsN_EcYdhF-like"/>
    <property type="match status" value="1"/>
</dbReference>
<dbReference type="InterPro" id="IPR023210">
    <property type="entry name" value="NADP_OxRdtase_dom"/>
</dbReference>
<dbReference type="InterPro" id="IPR020471">
    <property type="entry name" value="AKR"/>
</dbReference>
<dbReference type="Gene3D" id="3.20.20.100">
    <property type="entry name" value="NADP-dependent oxidoreductase domain"/>
    <property type="match status" value="1"/>
</dbReference>
<dbReference type="InterPro" id="IPR036812">
    <property type="entry name" value="NAD(P)_OxRdtase_dom_sf"/>
</dbReference>
<proteinExistence type="predicted"/>
<evidence type="ECO:0000259" key="1">
    <source>
        <dbReference type="Pfam" id="PF00248"/>
    </source>
</evidence>
<feature type="domain" description="NADP-dependent oxidoreductase" evidence="1">
    <location>
        <begin position="9"/>
        <end position="278"/>
    </location>
</feature>
<dbReference type="Proteomes" id="UP000707206">
    <property type="component" value="Unassembled WGS sequence"/>
</dbReference>